<dbReference type="GeneID" id="106151129"/>
<dbReference type="Proteomes" id="UP000085678">
    <property type="component" value="Unplaced"/>
</dbReference>
<feature type="compositionally biased region" description="Low complexity" evidence="1">
    <location>
        <begin position="59"/>
        <end position="71"/>
    </location>
</feature>
<feature type="compositionally biased region" description="Low complexity" evidence="1">
    <location>
        <begin position="101"/>
        <end position="116"/>
    </location>
</feature>
<feature type="compositionally biased region" description="Acidic residues" evidence="1">
    <location>
        <begin position="12"/>
        <end position="26"/>
    </location>
</feature>
<keyword evidence="2" id="KW-1185">Reference proteome</keyword>
<feature type="region of interest" description="Disordered" evidence="1">
    <location>
        <begin position="86"/>
        <end position="117"/>
    </location>
</feature>
<dbReference type="AlphaFoldDB" id="A0A1S3H168"/>
<feature type="compositionally biased region" description="Basic and acidic residues" evidence="1">
    <location>
        <begin position="27"/>
        <end position="56"/>
    </location>
</feature>
<organism evidence="2 3">
    <name type="scientific">Lingula anatina</name>
    <name type="common">Brachiopod</name>
    <name type="synonym">Lingula unguis</name>
    <dbReference type="NCBI Taxonomy" id="7574"/>
    <lineage>
        <taxon>Eukaryota</taxon>
        <taxon>Metazoa</taxon>
        <taxon>Spiralia</taxon>
        <taxon>Lophotrochozoa</taxon>
        <taxon>Brachiopoda</taxon>
        <taxon>Linguliformea</taxon>
        <taxon>Lingulata</taxon>
        <taxon>Lingulida</taxon>
        <taxon>Linguloidea</taxon>
        <taxon>Lingulidae</taxon>
        <taxon>Lingula</taxon>
    </lineage>
</organism>
<dbReference type="InParanoid" id="A0A1S3H168"/>
<proteinExistence type="predicted"/>
<feature type="region of interest" description="Disordered" evidence="1">
    <location>
        <begin position="1"/>
        <end position="71"/>
    </location>
</feature>
<dbReference type="KEGG" id="lak:106151129"/>
<protein>
    <submittedName>
        <fullName evidence="3">Uncharacterized protein LOC106151129</fullName>
    </submittedName>
</protein>
<evidence type="ECO:0000313" key="2">
    <source>
        <dbReference type="Proteomes" id="UP000085678"/>
    </source>
</evidence>
<name>A0A1S3H168_LINAN</name>
<evidence type="ECO:0000256" key="1">
    <source>
        <dbReference type="SAM" id="MobiDB-lite"/>
    </source>
</evidence>
<feature type="compositionally biased region" description="Polar residues" evidence="1">
    <location>
        <begin position="1"/>
        <end position="10"/>
    </location>
</feature>
<gene>
    <name evidence="3" type="primary">LOC106151129</name>
</gene>
<evidence type="ECO:0000313" key="3">
    <source>
        <dbReference type="RefSeq" id="XP_013379682.1"/>
    </source>
</evidence>
<accession>A0A1S3H168</accession>
<reference evidence="3" key="1">
    <citation type="submission" date="2025-08" db="UniProtKB">
        <authorList>
            <consortium name="RefSeq"/>
        </authorList>
    </citation>
    <scope>IDENTIFICATION</scope>
    <source>
        <tissue evidence="3">Gonads</tissue>
    </source>
</reference>
<sequence>MNKETPLNITVSDEDNVSEDESDENGDEFKLGIEQLRRKLKNTEVKAQRPVSKDDGYGSQRSSTRSDISSWRLSTLEADISPDDVLASVGHGEQSKTAEPSVGSSGGRASSSPNFSRQSNFTATVKESQGVHVGDKFKTVNVHHHTYGPGSVVHIYQQASTEEEQGATGKVKRISVKLLNKEDSGPNGDTFSQVLNQKIESNFHVKNCRVIVKQLPAMSFDIEADDVTAAKLTSDVGMEKLRNIITEMLNDNACFGTQLEGREIKVEIVYG</sequence>
<dbReference type="RefSeq" id="XP_013379682.1">
    <property type="nucleotide sequence ID" value="XM_013524228.1"/>
</dbReference>